<comment type="caution">
    <text evidence="1">The sequence shown here is derived from an EMBL/GenBank/DDBJ whole genome shotgun (WGS) entry which is preliminary data.</text>
</comment>
<reference evidence="1" key="1">
    <citation type="journal article" date="2023" name="Science">
        <title>Genome structures resolve the early diversification of teleost fishes.</title>
        <authorList>
            <person name="Parey E."/>
            <person name="Louis A."/>
            <person name="Montfort J."/>
            <person name="Bouchez O."/>
            <person name="Roques C."/>
            <person name="Iampietro C."/>
            <person name="Lluch J."/>
            <person name="Castinel A."/>
            <person name="Donnadieu C."/>
            <person name="Desvignes T."/>
            <person name="Floi Bucao C."/>
            <person name="Jouanno E."/>
            <person name="Wen M."/>
            <person name="Mejri S."/>
            <person name="Dirks R."/>
            <person name="Jansen H."/>
            <person name="Henkel C."/>
            <person name="Chen W.J."/>
            <person name="Zahm M."/>
            <person name="Cabau C."/>
            <person name="Klopp C."/>
            <person name="Thompson A.W."/>
            <person name="Robinson-Rechavi M."/>
            <person name="Braasch I."/>
            <person name="Lecointre G."/>
            <person name="Bobe J."/>
            <person name="Postlethwait J.H."/>
            <person name="Berthelot C."/>
            <person name="Roest Crollius H."/>
            <person name="Guiguen Y."/>
        </authorList>
    </citation>
    <scope>NUCLEOTIDE SEQUENCE</scope>
    <source>
        <strain evidence="1">NC1722</strain>
    </source>
</reference>
<evidence type="ECO:0000313" key="2">
    <source>
        <dbReference type="Proteomes" id="UP001221898"/>
    </source>
</evidence>
<dbReference type="EMBL" id="JAINUG010000081">
    <property type="protein sequence ID" value="KAJ8399673.1"/>
    <property type="molecule type" value="Genomic_DNA"/>
</dbReference>
<gene>
    <name evidence="1" type="ORF">AAFF_G00407780</name>
</gene>
<dbReference type="Proteomes" id="UP001221898">
    <property type="component" value="Unassembled WGS sequence"/>
</dbReference>
<keyword evidence="2" id="KW-1185">Reference proteome</keyword>
<organism evidence="1 2">
    <name type="scientific">Aldrovandia affinis</name>
    <dbReference type="NCBI Taxonomy" id="143900"/>
    <lineage>
        <taxon>Eukaryota</taxon>
        <taxon>Metazoa</taxon>
        <taxon>Chordata</taxon>
        <taxon>Craniata</taxon>
        <taxon>Vertebrata</taxon>
        <taxon>Euteleostomi</taxon>
        <taxon>Actinopterygii</taxon>
        <taxon>Neopterygii</taxon>
        <taxon>Teleostei</taxon>
        <taxon>Notacanthiformes</taxon>
        <taxon>Halosauridae</taxon>
        <taxon>Aldrovandia</taxon>
    </lineage>
</organism>
<accession>A0AAD7WK04</accession>
<proteinExistence type="predicted"/>
<name>A0AAD7WK04_9TELE</name>
<evidence type="ECO:0000313" key="1">
    <source>
        <dbReference type="EMBL" id="KAJ8399673.1"/>
    </source>
</evidence>
<protein>
    <submittedName>
        <fullName evidence="1">Uncharacterized protein</fullName>
    </submittedName>
</protein>
<dbReference type="AlphaFoldDB" id="A0AAD7WK04"/>
<sequence>MAKGAGRSVRGVTRTSCHLPREDTSFCNRSNRADRVTVSHCKQMERLSVWPSVCQTVQVTPAGHQARAVTLAGEMMGPLIIADGPGKERGRAGPGHRRWSAHNRPLPHVALLTPLRRARRVQAVARRTYTFATRL</sequence>